<evidence type="ECO:0000313" key="1">
    <source>
        <dbReference type="EMBL" id="KAJ8106702.1"/>
    </source>
</evidence>
<sequence length="86" mass="9024">MMGSKHALHLGVIASGVGGVEDEGLGEPYGVKMASLMGERGGSDAIADYTVRDPHRLTRIGSRIAHPHTTRRSSAGSHGNGSNWMI</sequence>
<name>A0ACC2HUF0_9PEZI</name>
<evidence type="ECO:0000313" key="2">
    <source>
        <dbReference type="Proteomes" id="UP001153334"/>
    </source>
</evidence>
<organism evidence="1 2">
    <name type="scientific">Nemania bipapillata</name>
    <dbReference type="NCBI Taxonomy" id="110536"/>
    <lineage>
        <taxon>Eukaryota</taxon>
        <taxon>Fungi</taxon>
        <taxon>Dikarya</taxon>
        <taxon>Ascomycota</taxon>
        <taxon>Pezizomycotina</taxon>
        <taxon>Sordariomycetes</taxon>
        <taxon>Xylariomycetidae</taxon>
        <taxon>Xylariales</taxon>
        <taxon>Xylariaceae</taxon>
        <taxon>Nemania</taxon>
    </lineage>
</organism>
<proteinExistence type="predicted"/>
<accession>A0ACC2HUF0</accession>
<protein>
    <submittedName>
        <fullName evidence="1">Uncharacterized protein</fullName>
    </submittedName>
</protein>
<reference evidence="1" key="1">
    <citation type="submission" date="2022-11" db="EMBL/GenBank/DDBJ databases">
        <title>Genome Sequence of Nemania bipapillata.</title>
        <authorList>
            <person name="Buettner E."/>
        </authorList>
    </citation>
    <scope>NUCLEOTIDE SEQUENCE</scope>
    <source>
        <strain evidence="1">CP14</strain>
    </source>
</reference>
<keyword evidence="2" id="KW-1185">Reference proteome</keyword>
<dbReference type="Proteomes" id="UP001153334">
    <property type="component" value="Unassembled WGS sequence"/>
</dbReference>
<gene>
    <name evidence="1" type="ORF">ONZ43_g6973</name>
</gene>
<comment type="caution">
    <text evidence="1">The sequence shown here is derived from an EMBL/GenBank/DDBJ whole genome shotgun (WGS) entry which is preliminary data.</text>
</comment>
<dbReference type="EMBL" id="JAPESX010002746">
    <property type="protein sequence ID" value="KAJ8106702.1"/>
    <property type="molecule type" value="Genomic_DNA"/>
</dbReference>